<comment type="caution">
    <text evidence="1">The sequence shown here is derived from an EMBL/GenBank/DDBJ whole genome shotgun (WGS) entry which is preliminary data.</text>
</comment>
<name>A0A5B7JPL8_PORTR</name>
<evidence type="ECO:0000313" key="2">
    <source>
        <dbReference type="Proteomes" id="UP000324222"/>
    </source>
</evidence>
<evidence type="ECO:0000313" key="1">
    <source>
        <dbReference type="EMBL" id="MPC98750.1"/>
    </source>
</evidence>
<sequence>MYRISYYFNIQCSMRHIRECCNGAVGGSSWQFTAELVSCCGRRGRSQNVSCTSYQGIFDTRTREALEDSARGKILAHVSYEPA</sequence>
<dbReference type="EMBL" id="VSRR010115400">
    <property type="protein sequence ID" value="MPC98750.1"/>
    <property type="molecule type" value="Genomic_DNA"/>
</dbReference>
<keyword evidence="2" id="KW-1185">Reference proteome</keyword>
<proteinExistence type="predicted"/>
<protein>
    <submittedName>
        <fullName evidence="1">Uncharacterized protein</fullName>
    </submittedName>
</protein>
<accession>A0A5B7JPL8</accession>
<organism evidence="1 2">
    <name type="scientific">Portunus trituberculatus</name>
    <name type="common">Swimming crab</name>
    <name type="synonym">Neptunus trituberculatus</name>
    <dbReference type="NCBI Taxonomy" id="210409"/>
    <lineage>
        <taxon>Eukaryota</taxon>
        <taxon>Metazoa</taxon>
        <taxon>Ecdysozoa</taxon>
        <taxon>Arthropoda</taxon>
        <taxon>Crustacea</taxon>
        <taxon>Multicrustacea</taxon>
        <taxon>Malacostraca</taxon>
        <taxon>Eumalacostraca</taxon>
        <taxon>Eucarida</taxon>
        <taxon>Decapoda</taxon>
        <taxon>Pleocyemata</taxon>
        <taxon>Brachyura</taxon>
        <taxon>Eubrachyura</taxon>
        <taxon>Portunoidea</taxon>
        <taxon>Portunidae</taxon>
        <taxon>Portuninae</taxon>
        <taxon>Portunus</taxon>
    </lineage>
</organism>
<gene>
    <name evidence="1" type="ORF">E2C01_094131</name>
</gene>
<reference evidence="1 2" key="1">
    <citation type="submission" date="2019-05" db="EMBL/GenBank/DDBJ databases">
        <title>Another draft genome of Portunus trituberculatus and its Hox gene families provides insights of decapod evolution.</title>
        <authorList>
            <person name="Jeong J.-H."/>
            <person name="Song I."/>
            <person name="Kim S."/>
            <person name="Choi T."/>
            <person name="Kim D."/>
            <person name="Ryu S."/>
            <person name="Kim W."/>
        </authorList>
    </citation>
    <scope>NUCLEOTIDE SEQUENCE [LARGE SCALE GENOMIC DNA]</scope>
    <source>
        <tissue evidence="1">Muscle</tissue>
    </source>
</reference>
<dbReference type="AlphaFoldDB" id="A0A5B7JPL8"/>
<dbReference type="Proteomes" id="UP000324222">
    <property type="component" value="Unassembled WGS sequence"/>
</dbReference>